<dbReference type="InterPro" id="IPR011009">
    <property type="entry name" value="Kinase-like_dom_sf"/>
</dbReference>
<dbReference type="AlphaFoldDB" id="A0A444HEA1"/>
<dbReference type="InterPro" id="IPR050249">
    <property type="entry name" value="Pseudomonas-type_ThrB"/>
</dbReference>
<dbReference type="GO" id="GO:0009088">
    <property type="term" value="P:threonine biosynthetic process"/>
    <property type="evidence" value="ECO:0007669"/>
    <property type="project" value="TreeGrafter"/>
</dbReference>
<gene>
    <name evidence="3" type="ORF">EPI11_04570</name>
</gene>
<feature type="domain" description="Aminoglycoside phosphotransferase" evidence="2">
    <location>
        <begin position="41"/>
        <end position="270"/>
    </location>
</feature>
<evidence type="ECO:0000259" key="2">
    <source>
        <dbReference type="Pfam" id="PF01636"/>
    </source>
</evidence>
<evidence type="ECO:0000256" key="1">
    <source>
        <dbReference type="ARBA" id="ARBA00038240"/>
    </source>
</evidence>
<dbReference type="Pfam" id="PF01636">
    <property type="entry name" value="APH"/>
    <property type="match status" value="1"/>
</dbReference>
<comment type="similarity">
    <text evidence="1">Belongs to the pseudomonas-type ThrB family.</text>
</comment>
<dbReference type="Gene3D" id="3.30.200.20">
    <property type="entry name" value="Phosphorylase Kinase, domain 1"/>
    <property type="match status" value="1"/>
</dbReference>
<dbReference type="EMBL" id="SBII01000002">
    <property type="protein sequence ID" value="RWX02497.1"/>
    <property type="molecule type" value="Genomic_DNA"/>
</dbReference>
<organism evidence="3 4">
    <name type="scientific">Flavobacterium cerinum</name>
    <dbReference type="NCBI Taxonomy" id="2502784"/>
    <lineage>
        <taxon>Bacteria</taxon>
        <taxon>Pseudomonadati</taxon>
        <taxon>Bacteroidota</taxon>
        <taxon>Flavobacteriia</taxon>
        <taxon>Flavobacteriales</taxon>
        <taxon>Flavobacteriaceae</taxon>
        <taxon>Flavobacterium</taxon>
    </lineage>
</organism>
<dbReference type="Gene3D" id="3.90.1200.10">
    <property type="match status" value="1"/>
</dbReference>
<dbReference type="RefSeq" id="WP_128388769.1">
    <property type="nucleotide sequence ID" value="NZ_SBII01000002.1"/>
</dbReference>
<dbReference type="SUPFAM" id="SSF56112">
    <property type="entry name" value="Protein kinase-like (PK-like)"/>
    <property type="match status" value="1"/>
</dbReference>
<name>A0A444HEA1_9FLAO</name>
<dbReference type="PANTHER" id="PTHR21064:SF6">
    <property type="entry name" value="AMINOGLYCOSIDE PHOSPHOTRANSFERASE DOMAIN-CONTAINING PROTEIN"/>
    <property type="match status" value="1"/>
</dbReference>
<dbReference type="GO" id="GO:0004413">
    <property type="term" value="F:homoserine kinase activity"/>
    <property type="evidence" value="ECO:0007669"/>
    <property type="project" value="TreeGrafter"/>
</dbReference>
<protein>
    <submittedName>
        <fullName evidence="3">Homoserine kinase</fullName>
    </submittedName>
</protein>
<dbReference type="InterPro" id="IPR002575">
    <property type="entry name" value="Aminoglycoside_PTrfase"/>
</dbReference>
<keyword evidence="3" id="KW-0808">Transferase</keyword>
<accession>A0A444HEA1</accession>
<keyword evidence="3" id="KW-0418">Kinase</keyword>
<dbReference type="PANTHER" id="PTHR21064">
    <property type="entry name" value="AMINOGLYCOSIDE PHOSPHOTRANSFERASE DOMAIN-CONTAINING PROTEIN-RELATED"/>
    <property type="match status" value="1"/>
</dbReference>
<keyword evidence="4" id="KW-1185">Reference proteome</keyword>
<comment type="caution">
    <text evidence="3">The sequence shown here is derived from an EMBL/GenBank/DDBJ whole genome shotgun (WGS) entry which is preliminary data.</text>
</comment>
<sequence>MKVTSFPVITSTLSAKELGQFTKEKYNLNEDCTCTLFRTGINHTYFITGSTNKYVLRVYSHNWRSESDILEEINLLNTLKENGIGVSYPIADINNNFIQTINAPEGTRYALLFSFAEGDKIRIMDKETCFSIGSLMAKFHNITVNQKSDRVQYNTETLLKLPYKYATAYFSEELPEMRFIKQQIEELSPFFEKADLNSIPKGIVHMDIWYDNMNVTVKNEVTLFDFDFCGNCWLIFDVAYFCKQLFHIEANKEEYERKVQSFLNGYQSIRNLSANELQLIPKAGVALWIYYLGVQSSRFDWSNIFLTENYLKILFVGRIKSWIEYHETKAITKN</sequence>
<evidence type="ECO:0000313" key="4">
    <source>
        <dbReference type="Proteomes" id="UP000287527"/>
    </source>
</evidence>
<proteinExistence type="inferred from homology"/>
<dbReference type="Proteomes" id="UP000287527">
    <property type="component" value="Unassembled WGS sequence"/>
</dbReference>
<reference evidence="3 4" key="1">
    <citation type="submission" date="2019-01" db="EMBL/GenBank/DDBJ databases">
        <title>Flavobacterium sp. nov.,isolated from freshwater.</title>
        <authorList>
            <person name="Zhang R."/>
            <person name="Du Z.-J."/>
        </authorList>
    </citation>
    <scope>NUCLEOTIDE SEQUENCE [LARGE SCALE GENOMIC DNA]</scope>
    <source>
        <strain evidence="3 4">1E403</strain>
    </source>
</reference>
<dbReference type="OrthoDB" id="241498at2"/>
<evidence type="ECO:0000313" key="3">
    <source>
        <dbReference type="EMBL" id="RWX02497.1"/>
    </source>
</evidence>